<dbReference type="InterPro" id="IPR019734">
    <property type="entry name" value="TPR_rpt"/>
</dbReference>
<dbReference type="InterPro" id="IPR011990">
    <property type="entry name" value="TPR-like_helical_dom_sf"/>
</dbReference>
<dbReference type="PROSITE" id="PS50005">
    <property type="entry name" value="TPR"/>
    <property type="match status" value="2"/>
</dbReference>
<dbReference type="Gene3D" id="1.25.40.10">
    <property type="entry name" value="Tetratricopeptide repeat domain"/>
    <property type="match status" value="1"/>
</dbReference>
<dbReference type="SUPFAM" id="SSF48452">
    <property type="entry name" value="TPR-like"/>
    <property type="match status" value="1"/>
</dbReference>
<evidence type="ECO:0000313" key="3">
    <source>
        <dbReference type="Proteomes" id="UP000460257"/>
    </source>
</evidence>
<dbReference type="EMBL" id="VOGC01000003">
    <property type="protein sequence ID" value="MQN01140.1"/>
    <property type="molecule type" value="Genomic_DNA"/>
</dbReference>
<dbReference type="AlphaFoldDB" id="A0A6N7IYW2"/>
<evidence type="ECO:0000313" key="2">
    <source>
        <dbReference type="EMBL" id="MQN01140.1"/>
    </source>
</evidence>
<dbReference type="Proteomes" id="UP000460257">
    <property type="component" value="Unassembled WGS sequence"/>
</dbReference>
<feature type="repeat" description="TPR" evidence="1">
    <location>
        <begin position="154"/>
        <end position="187"/>
    </location>
</feature>
<keyword evidence="1" id="KW-0802">TPR repeat</keyword>
<evidence type="ECO:0000256" key="1">
    <source>
        <dbReference type="PROSITE-ProRule" id="PRU00339"/>
    </source>
</evidence>
<reference evidence="2" key="1">
    <citation type="journal article" date="2020" name="Appl. Environ. Microbiol.">
        <title>Medium-Chain Fatty Acid Synthesis by 'Candidatus Weimeria bifida' gen. nov., sp. nov., and 'Candidatus Pseudoramibacter fermentans' sp. nov.</title>
        <authorList>
            <person name="Scarborough M.J."/>
            <person name="Myers K.S."/>
            <person name="Donohue T.J."/>
            <person name="Noguera D.R."/>
        </authorList>
    </citation>
    <scope>NUCLEOTIDE SEQUENCE</scope>
    <source>
        <strain evidence="2">LCO1.1</strain>
    </source>
</reference>
<protein>
    <submittedName>
        <fullName evidence="2">Tetratricopeptide repeat protein</fullName>
    </submittedName>
</protein>
<gene>
    <name evidence="2" type="ORF">FRC54_04200</name>
</gene>
<keyword evidence="3" id="KW-1185">Reference proteome</keyword>
<feature type="repeat" description="TPR" evidence="1">
    <location>
        <begin position="83"/>
        <end position="116"/>
    </location>
</feature>
<dbReference type="Pfam" id="PF14559">
    <property type="entry name" value="TPR_19"/>
    <property type="match status" value="1"/>
</dbReference>
<sequence>MNEEQIQKFKDTLEETEKLYNDRKLDEAQKLVSDFIDTFTDDFPVKEDDEYLYFDFKTAIEEAIYVNEELPKKKMRPIGVPVSNVYVISGSIALEQGDYSTALERLEEAMDWNPISPDIAFEYAEAVRMMGSLDQYLDLTKRIFPHIYMGVQMAQAYRNIAYYYEQKGEKRKAIESLLYSLIYDENNKDVENEINEISEGLSEEEKTINMAEFPDICKNDGIPFGPDQLVLKIAYASARHFEKVEPDPRKSYYYYYIMYELTRDDKMKEKAEQQRKRAQH</sequence>
<name>A0A6N7IYW2_9FIRM</name>
<organism evidence="2 3">
    <name type="scientific">Candidatus Weimeria bifida</name>
    <dbReference type="NCBI Taxonomy" id="2599074"/>
    <lineage>
        <taxon>Bacteria</taxon>
        <taxon>Bacillati</taxon>
        <taxon>Bacillota</taxon>
        <taxon>Clostridia</taxon>
        <taxon>Lachnospirales</taxon>
        <taxon>Lachnospiraceae</taxon>
        <taxon>Candidatus Weimeria</taxon>
    </lineage>
</organism>
<dbReference type="SMART" id="SM00028">
    <property type="entry name" value="TPR"/>
    <property type="match status" value="2"/>
</dbReference>
<accession>A0A6N7IYW2</accession>
<proteinExistence type="predicted"/>
<comment type="caution">
    <text evidence="2">The sequence shown here is derived from an EMBL/GenBank/DDBJ whole genome shotgun (WGS) entry which is preliminary data.</text>
</comment>